<dbReference type="EMBL" id="JAPMLT010000012">
    <property type="protein sequence ID" value="MCX7571711.1"/>
    <property type="molecule type" value="Genomic_DNA"/>
</dbReference>
<dbReference type="Proteomes" id="UP001208017">
    <property type="component" value="Unassembled WGS sequence"/>
</dbReference>
<evidence type="ECO:0008006" key="3">
    <source>
        <dbReference type="Google" id="ProtNLM"/>
    </source>
</evidence>
<proteinExistence type="predicted"/>
<gene>
    <name evidence="1" type="ORF">OS242_17345</name>
</gene>
<reference evidence="1 2" key="1">
    <citation type="submission" date="2022-11" db="EMBL/GenBank/DDBJ databases">
        <title>Study of microbial diversity in lake waters.</title>
        <authorList>
            <person name="Zhang J."/>
        </authorList>
    </citation>
    <scope>NUCLEOTIDE SEQUENCE [LARGE SCALE GENOMIC DNA]</scope>
    <source>
        <strain evidence="1 2">DT12</strain>
    </source>
</reference>
<name>A0ABT3X482_9BACL</name>
<comment type="caution">
    <text evidence="1">The sequence shown here is derived from an EMBL/GenBank/DDBJ whole genome shotgun (WGS) entry which is preliminary data.</text>
</comment>
<protein>
    <recommendedName>
        <fullName evidence="3">DUF2642 domain-containing protein</fullName>
    </recommendedName>
</protein>
<organism evidence="1 2">
    <name type="scientific">Tumebacillus lacus</name>
    <dbReference type="NCBI Taxonomy" id="2995335"/>
    <lineage>
        <taxon>Bacteria</taxon>
        <taxon>Bacillati</taxon>
        <taxon>Bacillota</taxon>
        <taxon>Bacilli</taxon>
        <taxon>Bacillales</taxon>
        <taxon>Alicyclobacillaceae</taxon>
        <taxon>Tumebacillus</taxon>
    </lineage>
</organism>
<accession>A0ABT3X482</accession>
<evidence type="ECO:0000313" key="1">
    <source>
        <dbReference type="EMBL" id="MCX7571711.1"/>
    </source>
</evidence>
<evidence type="ECO:0000313" key="2">
    <source>
        <dbReference type="Proteomes" id="UP001208017"/>
    </source>
</evidence>
<sequence length="72" mass="8373">MMLKPQVQEHIQHRVHEAMLQRQSLTIVVEETDGEHQVEGRVVGYRPDSDSVQITNVWGRFLIPIQSILRVL</sequence>
<keyword evidence="2" id="KW-1185">Reference proteome</keyword>
<dbReference type="RefSeq" id="WP_267152959.1">
    <property type="nucleotide sequence ID" value="NZ_JAPMLT010000012.1"/>
</dbReference>